<protein>
    <submittedName>
        <fullName evidence="2">Uncharacterized protein</fullName>
    </submittedName>
</protein>
<keyword evidence="1" id="KW-0472">Membrane</keyword>
<name>A0AAV7C3A4_ENGPU</name>
<dbReference type="EMBL" id="WNYA01000004">
    <property type="protein sequence ID" value="KAG8579448.1"/>
    <property type="molecule type" value="Genomic_DNA"/>
</dbReference>
<feature type="transmembrane region" description="Helical" evidence="1">
    <location>
        <begin position="63"/>
        <end position="81"/>
    </location>
</feature>
<dbReference type="Proteomes" id="UP000824782">
    <property type="component" value="Unassembled WGS sequence"/>
</dbReference>
<accession>A0AAV7C3A4</accession>
<proteinExistence type="predicted"/>
<feature type="transmembrane region" description="Helical" evidence="1">
    <location>
        <begin position="39"/>
        <end position="56"/>
    </location>
</feature>
<evidence type="ECO:0000313" key="3">
    <source>
        <dbReference type="Proteomes" id="UP000824782"/>
    </source>
</evidence>
<keyword evidence="1" id="KW-1133">Transmembrane helix</keyword>
<sequence length="91" mass="10708">MRLRNGTFLTLLAFCFCIFLSLSWYTAFSGQKELIMPSWYYGMLVLMMPSLVLWHGSTDHARWYYGMVVLIMPAWYYGMLVTDHAQLVYGM</sequence>
<keyword evidence="3" id="KW-1185">Reference proteome</keyword>
<dbReference type="AlphaFoldDB" id="A0AAV7C3A4"/>
<comment type="caution">
    <text evidence="2">The sequence shown here is derived from an EMBL/GenBank/DDBJ whole genome shotgun (WGS) entry which is preliminary data.</text>
</comment>
<evidence type="ECO:0000313" key="2">
    <source>
        <dbReference type="EMBL" id="KAG8579448.1"/>
    </source>
</evidence>
<organism evidence="2 3">
    <name type="scientific">Engystomops pustulosus</name>
    <name type="common">Tungara frog</name>
    <name type="synonym">Physalaemus pustulosus</name>
    <dbReference type="NCBI Taxonomy" id="76066"/>
    <lineage>
        <taxon>Eukaryota</taxon>
        <taxon>Metazoa</taxon>
        <taxon>Chordata</taxon>
        <taxon>Craniata</taxon>
        <taxon>Vertebrata</taxon>
        <taxon>Euteleostomi</taxon>
        <taxon>Amphibia</taxon>
        <taxon>Batrachia</taxon>
        <taxon>Anura</taxon>
        <taxon>Neobatrachia</taxon>
        <taxon>Hyloidea</taxon>
        <taxon>Leptodactylidae</taxon>
        <taxon>Leiuperinae</taxon>
        <taxon>Engystomops</taxon>
    </lineage>
</organism>
<keyword evidence="1" id="KW-0812">Transmembrane</keyword>
<reference evidence="2" key="1">
    <citation type="thesis" date="2020" institute="ProQuest LLC" country="789 East Eisenhower Parkway, Ann Arbor, MI, USA">
        <title>Comparative Genomics and Chromosome Evolution.</title>
        <authorList>
            <person name="Mudd A.B."/>
        </authorList>
    </citation>
    <scope>NUCLEOTIDE SEQUENCE</scope>
    <source>
        <strain evidence="2">237g6f4</strain>
        <tissue evidence="2">Blood</tissue>
    </source>
</reference>
<evidence type="ECO:0000256" key="1">
    <source>
        <dbReference type="SAM" id="Phobius"/>
    </source>
</evidence>
<gene>
    <name evidence="2" type="ORF">GDO81_010893</name>
</gene>